<name>A0ABQ9ZFL6_9CRUS</name>
<evidence type="ECO:0000256" key="3">
    <source>
        <dbReference type="SAM" id="MobiDB-lite"/>
    </source>
</evidence>
<protein>
    <recommendedName>
        <fullName evidence="2">Platelet-derived growth factor receptor-like protein</fullName>
    </recommendedName>
</protein>
<evidence type="ECO:0000313" key="6">
    <source>
        <dbReference type="Proteomes" id="UP001234178"/>
    </source>
</evidence>
<feature type="compositionally biased region" description="Low complexity" evidence="3">
    <location>
        <begin position="731"/>
        <end position="741"/>
    </location>
</feature>
<dbReference type="InterPro" id="IPR036179">
    <property type="entry name" value="Ig-like_dom_sf"/>
</dbReference>
<feature type="region of interest" description="Disordered" evidence="3">
    <location>
        <begin position="718"/>
        <end position="741"/>
    </location>
</feature>
<dbReference type="EMBL" id="JAOYFB010000003">
    <property type="protein sequence ID" value="KAK4011726.1"/>
    <property type="molecule type" value="Genomic_DNA"/>
</dbReference>
<proteinExistence type="predicted"/>
<reference evidence="5 6" key="1">
    <citation type="journal article" date="2023" name="Nucleic Acids Res.">
        <title>The hologenome of Daphnia magna reveals possible DNA methylation and microbiome-mediated evolution of the host genome.</title>
        <authorList>
            <person name="Chaturvedi A."/>
            <person name="Li X."/>
            <person name="Dhandapani V."/>
            <person name="Marshall H."/>
            <person name="Kissane S."/>
            <person name="Cuenca-Cambronero M."/>
            <person name="Asole G."/>
            <person name="Calvet F."/>
            <person name="Ruiz-Romero M."/>
            <person name="Marangio P."/>
            <person name="Guigo R."/>
            <person name="Rago D."/>
            <person name="Mirbahai L."/>
            <person name="Eastwood N."/>
            <person name="Colbourne J.K."/>
            <person name="Zhou J."/>
            <person name="Mallon E."/>
            <person name="Orsini L."/>
        </authorList>
    </citation>
    <scope>NUCLEOTIDE SEQUENCE [LARGE SCALE GENOMIC DNA]</scope>
    <source>
        <strain evidence="5">LRV0_1</strain>
    </source>
</reference>
<dbReference type="PROSITE" id="PS50835">
    <property type="entry name" value="IG_LIKE"/>
    <property type="match status" value="2"/>
</dbReference>
<dbReference type="Proteomes" id="UP001234178">
    <property type="component" value="Unassembled WGS sequence"/>
</dbReference>
<organism evidence="5 6">
    <name type="scientific">Daphnia magna</name>
    <dbReference type="NCBI Taxonomy" id="35525"/>
    <lineage>
        <taxon>Eukaryota</taxon>
        <taxon>Metazoa</taxon>
        <taxon>Ecdysozoa</taxon>
        <taxon>Arthropoda</taxon>
        <taxon>Crustacea</taxon>
        <taxon>Branchiopoda</taxon>
        <taxon>Diplostraca</taxon>
        <taxon>Cladocera</taxon>
        <taxon>Anomopoda</taxon>
        <taxon>Daphniidae</taxon>
        <taxon>Daphnia</taxon>
    </lineage>
</organism>
<dbReference type="InterPro" id="IPR013783">
    <property type="entry name" value="Ig-like_fold"/>
</dbReference>
<dbReference type="Gene3D" id="2.60.40.10">
    <property type="entry name" value="Immunoglobulins"/>
    <property type="match status" value="3"/>
</dbReference>
<dbReference type="InterPro" id="IPR003599">
    <property type="entry name" value="Ig_sub"/>
</dbReference>
<dbReference type="InterPro" id="IPR007110">
    <property type="entry name" value="Ig-like_dom"/>
</dbReference>
<dbReference type="PANTHER" id="PTHR15360:SF4">
    <property type="entry name" value="PROTEIN KINASE DOMAIN-CONTAINING PROTEIN"/>
    <property type="match status" value="1"/>
</dbReference>
<dbReference type="InterPro" id="IPR003598">
    <property type="entry name" value="Ig_sub2"/>
</dbReference>
<comment type="caution">
    <text evidence="5">The sequence shown here is derived from an EMBL/GenBank/DDBJ whole genome shotgun (WGS) entry which is preliminary data.</text>
</comment>
<dbReference type="SMART" id="SM00409">
    <property type="entry name" value="IG"/>
    <property type="match status" value="3"/>
</dbReference>
<sequence length="741" mass="82665">MISRFYYGLRPFCQCYVDIEKSGSGRRYQLAKDLNYNTHLRLSIRTMSLRRPSPINVQYLLIWLQIALLSLSATRATDGVISITPSGPAAGFVEEDSFNLTCTSDQSVNVTWALPILPNDELDNIQSKEPNDLLQRAHVTADREGDVFIAVLVVFKAKRSDTGRYTCHPVGVDPIELTTQFESFPSIHIFISWEGVVGVQMNPLKSVYVVRKPSQQIFVVPCFNYLPNHHISMVDLALQKRSPIDKDTSWESVDLSAKSYFNWSFADFKGIAIHRPKSGEYRCGALASNGTCSWPKWSLYSFFIVRVEKEAPQDDKDQWPRIRPTSVPFMIFPSGSTFSLSCKTGAAAAHQWNVNWRLPFAFQNGDYDLAKVRNLGQRVVATLAKGNGNGSHSDYSVLTIANASHLDTGYYTCHRSDNDSIAVRQYVFIQDWSALIAAPLKKYLDFGQKEALIDCRATHPSVEMSLRRIADDGTAVTVYPSRKNGESDGDWSYNPFEGFKNTKMVSWEMEGTYLCVGCKKYLEGSSRHRSEAVTHELHVEIRGISIELTVISGKKTGMVLEGDDVQLTCRSKGLFVNEDMTPDMLRWHWTSVENASITLGSHLVPPGVNIVKQAKQSFNGYSLGHLTWQNISPEAAGTYKCSHEQSPVSASYILVVSSASDGVQQKNCENRLVCGREKLLSVECMWDVAVNISFENRNMITHLGVNSVSVAEPDLQDHHTATWSGLPGRNSSDPPSSSQGS</sequence>
<gene>
    <name evidence="5" type="ORF">OUZ56_020841</name>
</gene>
<evidence type="ECO:0000256" key="2">
    <source>
        <dbReference type="ARBA" id="ARBA00019671"/>
    </source>
</evidence>
<dbReference type="SMART" id="SM00408">
    <property type="entry name" value="IGc2"/>
    <property type="match status" value="3"/>
</dbReference>
<dbReference type="SUPFAM" id="SSF48726">
    <property type="entry name" value="Immunoglobulin"/>
    <property type="match status" value="3"/>
</dbReference>
<evidence type="ECO:0000313" key="5">
    <source>
        <dbReference type="EMBL" id="KAK4011726.1"/>
    </source>
</evidence>
<evidence type="ECO:0000256" key="1">
    <source>
        <dbReference type="ARBA" id="ARBA00011360"/>
    </source>
</evidence>
<comment type="subunit">
    <text evidence="1">Forms a complex composed of PDGFRL, TNK2 and GRB2.</text>
</comment>
<dbReference type="InterPro" id="IPR042495">
    <property type="entry name" value="PDGFRL"/>
</dbReference>
<accession>A0ABQ9ZFL6</accession>
<keyword evidence="6" id="KW-1185">Reference proteome</keyword>
<feature type="domain" description="Ig-like" evidence="4">
    <location>
        <begin position="546"/>
        <end position="651"/>
    </location>
</feature>
<dbReference type="PANTHER" id="PTHR15360">
    <property type="entry name" value="PLATELET-DERIVED GROWTH FACTOR RECEPTOR LIKE"/>
    <property type="match status" value="1"/>
</dbReference>
<evidence type="ECO:0000259" key="4">
    <source>
        <dbReference type="PROSITE" id="PS50835"/>
    </source>
</evidence>
<feature type="domain" description="Ig-like" evidence="4">
    <location>
        <begin position="320"/>
        <end position="424"/>
    </location>
</feature>